<organism evidence="1 2">
    <name type="scientific">Rotaria magnacalcarata</name>
    <dbReference type="NCBI Taxonomy" id="392030"/>
    <lineage>
        <taxon>Eukaryota</taxon>
        <taxon>Metazoa</taxon>
        <taxon>Spiralia</taxon>
        <taxon>Gnathifera</taxon>
        <taxon>Rotifera</taxon>
        <taxon>Eurotatoria</taxon>
        <taxon>Bdelloidea</taxon>
        <taxon>Philodinida</taxon>
        <taxon>Philodinidae</taxon>
        <taxon>Rotaria</taxon>
    </lineage>
</organism>
<comment type="caution">
    <text evidence="1">The sequence shown here is derived from an EMBL/GenBank/DDBJ whole genome shotgun (WGS) entry which is preliminary data.</text>
</comment>
<gene>
    <name evidence="1" type="ORF">SMN809_LOCUS27458</name>
</gene>
<dbReference type="EMBL" id="CAJOBI010042868">
    <property type="protein sequence ID" value="CAF4332925.1"/>
    <property type="molecule type" value="Genomic_DNA"/>
</dbReference>
<name>A0A8S2UFN3_9BILA</name>
<evidence type="ECO:0000313" key="1">
    <source>
        <dbReference type="EMBL" id="CAF4332925.1"/>
    </source>
</evidence>
<dbReference type="AlphaFoldDB" id="A0A8S2UFN3"/>
<evidence type="ECO:0000313" key="2">
    <source>
        <dbReference type="Proteomes" id="UP000676336"/>
    </source>
</evidence>
<sequence length="243" mass="28665">MKRQLDFSESPTVERKKLQTIFKRENISISCIEHLSNELFYEIFEYIACWEIYRSFLNLNSRFQHLIINNSLLSLKIQLRPRTTSELIDSCQSFIIPNRHRILSLCLENELFINDFFTYCITDSSFTRLQSIVLRKISIDKSVIPLFHLKSLPHLLSLTMYFDAKWGFNLNGIYRMIFSFPSLKYNKVSVLSCCEDEHANICVPVAFNERFSSIEYLIVDHPCTLNEIFFMLYHTPGLCHLTC</sequence>
<dbReference type="Proteomes" id="UP000676336">
    <property type="component" value="Unassembled WGS sequence"/>
</dbReference>
<accession>A0A8S2UFN3</accession>
<reference evidence="1" key="1">
    <citation type="submission" date="2021-02" db="EMBL/GenBank/DDBJ databases">
        <authorList>
            <person name="Nowell W R."/>
        </authorList>
    </citation>
    <scope>NUCLEOTIDE SEQUENCE</scope>
</reference>
<protein>
    <submittedName>
        <fullName evidence="1">Uncharacterized protein</fullName>
    </submittedName>
</protein>
<proteinExistence type="predicted"/>